<dbReference type="Gene3D" id="3.10.120.10">
    <property type="entry name" value="Cytochrome b5-like heme/steroid binding domain"/>
    <property type="match status" value="1"/>
</dbReference>
<feature type="domain" description="Cytochrome b5 heme-binding" evidence="4">
    <location>
        <begin position="6"/>
        <end position="85"/>
    </location>
</feature>
<gene>
    <name evidence="5" type="ORF">ILEXP_LOCUS722</name>
</gene>
<evidence type="ECO:0000259" key="4">
    <source>
        <dbReference type="SMART" id="SM01117"/>
    </source>
</evidence>
<dbReference type="SMART" id="SM01117">
    <property type="entry name" value="Cyt-b5"/>
    <property type="match status" value="1"/>
</dbReference>
<dbReference type="Pfam" id="PF00173">
    <property type="entry name" value="Cyt-b5"/>
    <property type="match status" value="1"/>
</dbReference>
<name>A0ABC8QQQ7_9AQUA</name>
<evidence type="ECO:0000256" key="3">
    <source>
        <dbReference type="ARBA" id="ARBA00038357"/>
    </source>
</evidence>
<dbReference type="InterPro" id="IPR036400">
    <property type="entry name" value="Cyt_B5-like_heme/steroid_sf"/>
</dbReference>
<dbReference type="GO" id="GO:0005496">
    <property type="term" value="F:steroid binding"/>
    <property type="evidence" value="ECO:0007669"/>
    <property type="project" value="UniProtKB-KW"/>
</dbReference>
<accession>A0ABC8QQQ7</accession>
<dbReference type="PANTHER" id="PTHR10281:SF76">
    <property type="entry name" value="CALCUTTA CUP-RELATED"/>
    <property type="match status" value="1"/>
</dbReference>
<keyword evidence="1" id="KW-0754">Steroid-binding</keyword>
<evidence type="ECO:0000313" key="5">
    <source>
        <dbReference type="EMBL" id="CAK9133802.1"/>
    </source>
</evidence>
<protein>
    <recommendedName>
        <fullName evidence="4">Cytochrome b5 heme-binding domain-containing protein</fullName>
    </recommendedName>
</protein>
<proteinExistence type="inferred from homology"/>
<dbReference type="AlphaFoldDB" id="A0ABC8QQQ7"/>
<comment type="similarity">
    <text evidence="3">Belongs to the cytochrome b5 family. MAPR subfamily.</text>
</comment>
<comment type="caution">
    <text evidence="5">The sequence shown here is derived from an EMBL/GenBank/DDBJ whole genome shotgun (WGS) entry which is preliminary data.</text>
</comment>
<dbReference type="InterPro" id="IPR001199">
    <property type="entry name" value="Cyt_B5-like_heme/steroid-bd"/>
</dbReference>
<dbReference type="Proteomes" id="UP001642360">
    <property type="component" value="Unassembled WGS sequence"/>
</dbReference>
<sequence length="176" mass="19766">MEFHTTTAQTIRRHRPIKTLYVAIRGRVFYVTAGRSFYEPGKDYIVFAGKDASRALAKMSKNEEDVCANLNGLSNKEISVLNDLEKKFEAKYPIVGNQLQEYEQKIYGPIENSNPSLPIFSSAGMPSFSFGFSKPNDTVLVPAFNGPGATFIFARPILDIPPQRVHFWSWPGSELL</sequence>
<evidence type="ECO:0000313" key="6">
    <source>
        <dbReference type="Proteomes" id="UP001642360"/>
    </source>
</evidence>
<evidence type="ECO:0000256" key="2">
    <source>
        <dbReference type="ARBA" id="ARBA00023121"/>
    </source>
</evidence>
<reference evidence="5 6" key="1">
    <citation type="submission" date="2024-02" db="EMBL/GenBank/DDBJ databases">
        <authorList>
            <person name="Vignale AGUSTIN F."/>
            <person name="Sosa J E."/>
            <person name="Modenutti C."/>
        </authorList>
    </citation>
    <scope>NUCLEOTIDE SEQUENCE [LARGE SCALE GENOMIC DNA]</scope>
</reference>
<dbReference type="SUPFAM" id="SSF55856">
    <property type="entry name" value="Cytochrome b5-like heme/steroid binding domain"/>
    <property type="match status" value="1"/>
</dbReference>
<dbReference type="EMBL" id="CAUOFW020000181">
    <property type="protein sequence ID" value="CAK9133802.1"/>
    <property type="molecule type" value="Genomic_DNA"/>
</dbReference>
<keyword evidence="2" id="KW-0446">Lipid-binding</keyword>
<organism evidence="5 6">
    <name type="scientific">Ilex paraguariensis</name>
    <name type="common">yerba mate</name>
    <dbReference type="NCBI Taxonomy" id="185542"/>
    <lineage>
        <taxon>Eukaryota</taxon>
        <taxon>Viridiplantae</taxon>
        <taxon>Streptophyta</taxon>
        <taxon>Embryophyta</taxon>
        <taxon>Tracheophyta</taxon>
        <taxon>Spermatophyta</taxon>
        <taxon>Magnoliopsida</taxon>
        <taxon>eudicotyledons</taxon>
        <taxon>Gunneridae</taxon>
        <taxon>Pentapetalae</taxon>
        <taxon>asterids</taxon>
        <taxon>campanulids</taxon>
        <taxon>Aquifoliales</taxon>
        <taxon>Aquifoliaceae</taxon>
        <taxon>Ilex</taxon>
    </lineage>
</organism>
<evidence type="ECO:0000256" key="1">
    <source>
        <dbReference type="ARBA" id="ARBA00022665"/>
    </source>
</evidence>
<keyword evidence="6" id="KW-1185">Reference proteome</keyword>
<dbReference type="InterPro" id="IPR050577">
    <property type="entry name" value="MAPR/NEUFC/NENF-like"/>
</dbReference>
<dbReference type="PANTHER" id="PTHR10281">
    <property type="entry name" value="MEMBRANE-ASSOCIATED PROGESTERONE RECEPTOR COMPONENT-RELATED"/>
    <property type="match status" value="1"/>
</dbReference>